<organism evidence="18 19">
    <name type="scientific">Paramormyrops kingsleyae</name>
    <dbReference type="NCBI Taxonomy" id="1676925"/>
    <lineage>
        <taxon>Eukaryota</taxon>
        <taxon>Metazoa</taxon>
        <taxon>Chordata</taxon>
        <taxon>Craniata</taxon>
        <taxon>Vertebrata</taxon>
        <taxon>Euteleostomi</taxon>
        <taxon>Actinopterygii</taxon>
        <taxon>Neopterygii</taxon>
        <taxon>Teleostei</taxon>
        <taxon>Osteoglossocephala</taxon>
        <taxon>Osteoglossomorpha</taxon>
        <taxon>Osteoglossiformes</taxon>
        <taxon>Mormyridae</taxon>
        <taxon>Paramormyrops</taxon>
    </lineage>
</organism>
<evidence type="ECO:0000256" key="11">
    <source>
        <dbReference type="ARBA" id="ARBA00024913"/>
    </source>
</evidence>
<dbReference type="InterPro" id="IPR000750">
    <property type="entry name" value="Proenkphlin_B"/>
</dbReference>
<evidence type="ECO:0000256" key="1">
    <source>
        <dbReference type="ARBA" id="ARBA00004613"/>
    </source>
</evidence>
<dbReference type="GO" id="GO:0031628">
    <property type="term" value="F:opioid receptor binding"/>
    <property type="evidence" value="ECO:0007669"/>
    <property type="project" value="Ensembl"/>
</dbReference>
<dbReference type="STRING" id="1676925.ENSPKIP00000031016"/>
<sequence>MEWYALVLVLSLASSAQGDCSSQCVICAQQNSNVDIPVNSMTCTLECEGVFSSTVELDKCEKALHLYADGYNGFANEEENAPNSVEKGLESSVGNLVKRYGGFIKRIDKNKMFNYPSRENAQFKDLLAKKYGSLSRKFGERDVPELSQDVQRGDSTTENDTEVYSDDAPINEVKRYGGFLRKLVPKRSESGVENDQEGLQKRYGGFMRRIRPNLKWENQKRYGGFLRRHFKISVRSEEEPSSYDGFDL</sequence>
<evidence type="ECO:0000256" key="5">
    <source>
        <dbReference type="ARBA" id="ARBA00022685"/>
    </source>
</evidence>
<comment type="similarity">
    <text evidence="2">Belongs to the opioid neuropeptide precursor family.</text>
</comment>
<dbReference type="GO" id="GO:0005576">
    <property type="term" value="C:extracellular region"/>
    <property type="evidence" value="ECO:0007669"/>
    <property type="project" value="UniProtKB-SubCell"/>
</dbReference>
<comment type="function">
    <text evidence="15">Leumorphin has a typical opioid activity and may have anti-apoptotic effect.</text>
</comment>
<dbReference type="GO" id="GO:0001515">
    <property type="term" value="F:opioid peptide activity"/>
    <property type="evidence" value="ECO:0007669"/>
    <property type="project" value="UniProtKB-KW"/>
</dbReference>
<dbReference type="PANTHER" id="PTHR11438:SF4">
    <property type="entry name" value="PROENKEPHALIN-B"/>
    <property type="match status" value="1"/>
</dbReference>
<dbReference type="GO" id="GO:0043679">
    <property type="term" value="C:axon terminus"/>
    <property type="evidence" value="ECO:0007669"/>
    <property type="project" value="TreeGrafter"/>
</dbReference>
<comment type="subcellular location">
    <subcellularLocation>
        <location evidence="1">Secreted</location>
    </subcellularLocation>
</comment>
<feature type="region of interest" description="Disordered" evidence="16">
    <location>
        <begin position="142"/>
        <end position="163"/>
    </location>
</feature>
<reference evidence="18" key="1">
    <citation type="submission" date="2025-05" db="UniProtKB">
        <authorList>
            <consortium name="Ensembl"/>
        </authorList>
    </citation>
    <scope>IDENTIFICATION</scope>
</reference>
<keyword evidence="5" id="KW-0165">Cleavage on pair of basic residues</keyword>
<comment type="function">
    <text evidence="11">Leu-enkephalins compete with and mimic the effects of opiate drugs. They play a role in a number of physiologic functions, including pain perception and responses to stress.</text>
</comment>
<evidence type="ECO:0000256" key="15">
    <source>
        <dbReference type="ARBA" id="ARBA00035624"/>
    </source>
</evidence>
<dbReference type="GO" id="GO:0030425">
    <property type="term" value="C:dendrite"/>
    <property type="evidence" value="ECO:0007669"/>
    <property type="project" value="TreeGrafter"/>
</dbReference>
<dbReference type="GO" id="GO:0005886">
    <property type="term" value="C:plasma membrane"/>
    <property type="evidence" value="ECO:0007669"/>
    <property type="project" value="TreeGrafter"/>
</dbReference>
<dbReference type="PANTHER" id="PTHR11438">
    <property type="entry name" value="PROENKEPHALIN"/>
    <property type="match status" value="1"/>
</dbReference>
<keyword evidence="7" id="KW-0529">Neurotransmitter</keyword>
<name>A0A3B3SLT7_9TELE</name>
<evidence type="ECO:0000256" key="9">
    <source>
        <dbReference type="ARBA" id="ARBA00023157"/>
    </source>
</evidence>
<evidence type="ECO:0000256" key="4">
    <source>
        <dbReference type="ARBA" id="ARBA00022525"/>
    </source>
</evidence>
<keyword evidence="19" id="KW-1185">Reference proteome</keyword>
<keyword evidence="10" id="KW-0257">Endorphin</keyword>
<feature type="chain" id="PRO_5044589408" description="Proenkephalin-B" evidence="17">
    <location>
        <begin position="19"/>
        <end position="248"/>
    </location>
</feature>
<evidence type="ECO:0000256" key="16">
    <source>
        <dbReference type="SAM" id="MobiDB-lite"/>
    </source>
</evidence>
<dbReference type="GO" id="GO:0007268">
    <property type="term" value="P:chemical synaptic transmission"/>
    <property type="evidence" value="ECO:0007669"/>
    <property type="project" value="UniProtKB-KW"/>
</dbReference>
<dbReference type="OrthoDB" id="8912385at2759"/>
<dbReference type="PRINTS" id="PR01030">
    <property type="entry name" value="PENKBPRCRSR"/>
</dbReference>
<feature type="signal peptide" evidence="17">
    <location>
        <begin position="1"/>
        <end position="18"/>
    </location>
</feature>
<evidence type="ECO:0000256" key="17">
    <source>
        <dbReference type="SAM" id="SignalP"/>
    </source>
</evidence>
<dbReference type="Proteomes" id="UP000261540">
    <property type="component" value="Unplaced"/>
</dbReference>
<evidence type="ECO:0000256" key="13">
    <source>
        <dbReference type="ARBA" id="ARBA00032642"/>
    </source>
</evidence>
<evidence type="ECO:0000313" key="18">
    <source>
        <dbReference type="Ensembl" id="ENSPKIP00000031016.1"/>
    </source>
</evidence>
<dbReference type="GO" id="GO:0007600">
    <property type="term" value="P:sensory perception"/>
    <property type="evidence" value="ECO:0007669"/>
    <property type="project" value="TreeGrafter"/>
</dbReference>
<dbReference type="GO" id="GO:0007218">
    <property type="term" value="P:neuropeptide signaling pathway"/>
    <property type="evidence" value="ECO:0007669"/>
    <property type="project" value="UniProtKB-KW"/>
</dbReference>
<evidence type="ECO:0000256" key="3">
    <source>
        <dbReference type="ARBA" id="ARBA00020232"/>
    </source>
</evidence>
<keyword evidence="9" id="KW-1015">Disulfide bond</keyword>
<dbReference type="Ensembl" id="ENSPKIT00000011855.1">
    <property type="protein sequence ID" value="ENSPKIP00000031016.1"/>
    <property type="gene ID" value="ENSPKIG00000011685.1"/>
</dbReference>
<evidence type="ECO:0000256" key="2">
    <source>
        <dbReference type="ARBA" id="ARBA00008543"/>
    </source>
</evidence>
<dbReference type="AlphaFoldDB" id="A0A3B3SLT7"/>
<dbReference type="Ensembl" id="ENSPKIT00000011863.1">
    <property type="protein sequence ID" value="ENSPKIP00000031024.1"/>
    <property type="gene ID" value="ENSPKIG00000011685.1"/>
</dbReference>
<evidence type="ECO:0000256" key="6">
    <source>
        <dbReference type="ARBA" id="ARBA00022729"/>
    </source>
</evidence>
<evidence type="ECO:0000256" key="14">
    <source>
        <dbReference type="ARBA" id="ARBA00035607"/>
    </source>
</evidence>
<evidence type="ECO:0000256" key="7">
    <source>
        <dbReference type="ARBA" id="ARBA00022894"/>
    </source>
</evidence>
<accession>A0A3B3SLT7</accession>
<protein>
    <recommendedName>
        <fullName evidence="3">Proenkephalin-B</fullName>
    </recommendedName>
    <alternativeName>
        <fullName evidence="13">Beta-neoendorphin-dynorphin</fullName>
    </alternativeName>
    <alternativeName>
        <fullName evidence="12">Preprodynorphin</fullName>
    </alternativeName>
</protein>
<dbReference type="GO" id="GO:0043025">
    <property type="term" value="C:neuronal cell body"/>
    <property type="evidence" value="ECO:0007669"/>
    <property type="project" value="TreeGrafter"/>
</dbReference>
<dbReference type="Pfam" id="PF01160">
    <property type="entry name" value="Opiods_neuropep"/>
    <property type="match status" value="1"/>
</dbReference>
<keyword evidence="8" id="KW-0555">Opioid peptide</keyword>
<keyword evidence="4" id="KW-0964">Secreted</keyword>
<evidence type="ECO:0000313" key="19">
    <source>
        <dbReference type="Proteomes" id="UP000261540"/>
    </source>
</evidence>
<evidence type="ECO:0000256" key="8">
    <source>
        <dbReference type="ARBA" id="ARBA00022901"/>
    </source>
</evidence>
<keyword evidence="6 17" id="KW-0732">Signal</keyword>
<dbReference type="GeneTree" id="ENSGT00950000183149"/>
<proteinExistence type="inferred from homology"/>
<evidence type="ECO:0000256" key="10">
    <source>
        <dbReference type="ARBA" id="ARBA00023205"/>
    </source>
</evidence>
<dbReference type="InterPro" id="IPR006024">
    <property type="entry name" value="Opioid_neupept"/>
</dbReference>
<dbReference type="PRINTS" id="PR01028">
    <property type="entry name" value="OPIOIDPRCRSR"/>
</dbReference>
<comment type="function">
    <text evidence="14">Dynorphin peptides differentially regulate the kappa opioid receptor. Dynorphin A(1-13) has a typical opioid activity, it is 700 times more potent than Leu-enkephalin.</text>
</comment>
<evidence type="ECO:0000256" key="12">
    <source>
        <dbReference type="ARBA" id="ARBA00032080"/>
    </source>
</evidence>